<feature type="domain" description="PspC-related ToastRack" evidence="10">
    <location>
        <begin position="498"/>
        <end position="603"/>
    </location>
</feature>
<feature type="domain" description="Phage shock protein PspC N-terminal" evidence="8">
    <location>
        <begin position="106"/>
        <end position="163"/>
    </location>
</feature>
<sequence length="718" mass="80535">MKQIINITLGGRSIAIEDAAYEKMQAYTKSLREYFNNEEGRDEIVADIEARFSELMHDKIRKGAPHITDADVDGMIATMGRPEDFAAQDNAGSQGYNPNFTINEKRRLYRDANNKMLGGVCSGIANWLNIDPTVVRILFIIVSFGAFGSGILIYIALWIFLPARTLEAYRGKRMFRDPENKWFGGVAGGISAYFNTNVNAVRGIMALPLIISILNGVLGNGHFGFFPGFVFSGLTGTFIFIYIVLWIVLPEALTPYQKMEMRGQNIDVNTIKQNVQHSMGDINERLKNWGQEVKESADNLSKKAGEWGKSKSSDLGRQFTYVPPKSNRGIGYVFAMIFKAIFVIIGGIIAVSLLAVFITVLFSGFAFAPVNNFLWTSETQQMLGWGTLILFIGAPVVGLVIWLIRRILNVRTPGNYLNWTFGGLWAIGWICLMFFLASMSNDFKRYESVEENVAIQQPSNNKMIFRVSEPELFYEGNFGWMRENDNDLDGFSLTEDTLKLSTVNLDFNKSEDSLYHVTIVKQSMGKTDSEALARAKKIKYSVSSIDSVLDLPAGFAIDKSSKYRAQNVLVLISVPVGKKINIDETVFDKLRDADIEFNNGGRRVRSSRYVTHNIRRYRSNTDYIMQSDGSFESEDDKKEIIVSSGTPGSDNYRWDGDSTKVVPPAPPAPPALESGTTDSSSVYRYNESPSQNKSKEEIAKELEQKQKEIEELKKKLGQ</sequence>
<dbReference type="InterPro" id="IPR007168">
    <property type="entry name" value="Phageshock_PspC_N"/>
</dbReference>
<feature type="transmembrane region" description="Helical" evidence="7">
    <location>
        <begin position="137"/>
        <end position="161"/>
    </location>
</feature>
<keyword evidence="12" id="KW-1185">Reference proteome</keyword>
<dbReference type="Proteomes" id="UP001202248">
    <property type="component" value="Unassembled WGS sequence"/>
</dbReference>
<comment type="caution">
    <text evidence="11">The sequence shown here is derived from an EMBL/GenBank/DDBJ whole genome shotgun (WGS) entry which is preliminary data.</text>
</comment>
<name>A0ABS9SMB8_9BACT</name>
<feature type="transmembrane region" description="Helical" evidence="7">
    <location>
        <begin position="225"/>
        <end position="249"/>
    </location>
</feature>
<feature type="transmembrane region" description="Helical" evidence="7">
    <location>
        <begin position="182"/>
        <end position="205"/>
    </location>
</feature>
<feature type="compositionally biased region" description="Polar residues" evidence="6">
    <location>
        <begin position="674"/>
        <end position="692"/>
    </location>
</feature>
<organism evidence="11 12">
    <name type="scientific">Niabella ginsengisoli</name>
    <dbReference type="NCBI Taxonomy" id="522298"/>
    <lineage>
        <taxon>Bacteria</taxon>
        <taxon>Pseudomonadati</taxon>
        <taxon>Bacteroidota</taxon>
        <taxon>Chitinophagia</taxon>
        <taxon>Chitinophagales</taxon>
        <taxon>Chitinophagaceae</taxon>
        <taxon>Niabella</taxon>
    </lineage>
</organism>
<evidence type="ECO:0000256" key="1">
    <source>
        <dbReference type="ARBA" id="ARBA00004162"/>
    </source>
</evidence>
<feature type="transmembrane region" description="Helical" evidence="7">
    <location>
        <begin position="332"/>
        <end position="362"/>
    </location>
</feature>
<evidence type="ECO:0000259" key="8">
    <source>
        <dbReference type="Pfam" id="PF04024"/>
    </source>
</evidence>
<evidence type="ECO:0000256" key="5">
    <source>
        <dbReference type="ARBA" id="ARBA00023136"/>
    </source>
</evidence>
<feature type="region of interest" description="Disordered" evidence="6">
    <location>
        <begin position="641"/>
        <end position="697"/>
    </location>
</feature>
<keyword evidence="4 7" id="KW-1133">Transmembrane helix</keyword>
<dbReference type="PANTHER" id="PTHR33885">
    <property type="entry name" value="PHAGE SHOCK PROTEIN C"/>
    <property type="match status" value="1"/>
</dbReference>
<feature type="domain" description="Phage shock protein PspC N-terminal" evidence="8">
    <location>
        <begin position="172"/>
        <end position="252"/>
    </location>
</feature>
<feature type="domain" description="PspC-related transmembrane region" evidence="9">
    <location>
        <begin position="328"/>
        <end position="443"/>
    </location>
</feature>
<feature type="transmembrane region" description="Helical" evidence="7">
    <location>
        <begin position="416"/>
        <end position="437"/>
    </location>
</feature>
<evidence type="ECO:0000313" key="11">
    <source>
        <dbReference type="EMBL" id="MCH5599528.1"/>
    </source>
</evidence>
<evidence type="ECO:0000259" key="10">
    <source>
        <dbReference type="Pfam" id="PF22744"/>
    </source>
</evidence>
<dbReference type="Pfam" id="PF22571">
    <property type="entry name" value="LiaI-LiaF-TM_PspC"/>
    <property type="match status" value="1"/>
</dbReference>
<gene>
    <name evidence="11" type="ORF">MKP09_17275</name>
</gene>
<keyword evidence="5 7" id="KW-0472">Membrane</keyword>
<reference evidence="11 12" key="1">
    <citation type="submission" date="2022-02" db="EMBL/GenBank/DDBJ databases">
        <authorList>
            <person name="Min J."/>
        </authorList>
    </citation>
    <scope>NUCLEOTIDE SEQUENCE [LARGE SCALE GENOMIC DNA]</scope>
    <source>
        <strain evidence="11 12">GR10-1</strain>
    </source>
</reference>
<evidence type="ECO:0000313" key="12">
    <source>
        <dbReference type="Proteomes" id="UP001202248"/>
    </source>
</evidence>
<evidence type="ECO:0000256" key="7">
    <source>
        <dbReference type="SAM" id="Phobius"/>
    </source>
</evidence>
<dbReference type="Pfam" id="PF22744">
    <property type="entry name" value="Toast-rack_PspC-Cterm"/>
    <property type="match status" value="1"/>
</dbReference>
<protein>
    <submittedName>
        <fullName evidence="11">PspC domain-containing protein</fullName>
    </submittedName>
</protein>
<dbReference type="InterPro" id="IPR054319">
    <property type="entry name" value="PspC-rel_ToastRack"/>
</dbReference>
<proteinExistence type="predicted"/>
<keyword evidence="2" id="KW-1003">Cell membrane</keyword>
<feature type="transmembrane region" description="Helical" evidence="7">
    <location>
        <begin position="382"/>
        <end position="404"/>
    </location>
</feature>
<comment type="subcellular location">
    <subcellularLocation>
        <location evidence="1">Cell membrane</location>
        <topology evidence="1">Single-pass membrane protein</topology>
    </subcellularLocation>
</comment>
<dbReference type="Pfam" id="PF04024">
    <property type="entry name" value="PspC"/>
    <property type="match status" value="2"/>
</dbReference>
<evidence type="ECO:0000256" key="4">
    <source>
        <dbReference type="ARBA" id="ARBA00022989"/>
    </source>
</evidence>
<evidence type="ECO:0000259" key="9">
    <source>
        <dbReference type="Pfam" id="PF22571"/>
    </source>
</evidence>
<dbReference type="PANTHER" id="PTHR33885:SF3">
    <property type="entry name" value="PHAGE SHOCK PROTEIN C"/>
    <property type="match status" value="1"/>
</dbReference>
<keyword evidence="3 7" id="KW-0812">Transmembrane</keyword>
<evidence type="ECO:0000256" key="6">
    <source>
        <dbReference type="SAM" id="MobiDB-lite"/>
    </source>
</evidence>
<accession>A0ABS9SMB8</accession>
<dbReference type="EMBL" id="JAKWBL010000004">
    <property type="protein sequence ID" value="MCH5599528.1"/>
    <property type="molecule type" value="Genomic_DNA"/>
</dbReference>
<dbReference type="RefSeq" id="WP_240831572.1">
    <property type="nucleotide sequence ID" value="NZ_JAKWBL010000004.1"/>
</dbReference>
<evidence type="ECO:0000256" key="2">
    <source>
        <dbReference type="ARBA" id="ARBA00022475"/>
    </source>
</evidence>
<evidence type="ECO:0000256" key="3">
    <source>
        <dbReference type="ARBA" id="ARBA00022692"/>
    </source>
</evidence>
<dbReference type="InterPro" id="IPR054321">
    <property type="entry name" value="PspC-rel_TM"/>
</dbReference>
<dbReference type="InterPro" id="IPR052027">
    <property type="entry name" value="PspC"/>
</dbReference>